<dbReference type="Proteomes" id="UP001314170">
    <property type="component" value="Unassembled WGS sequence"/>
</dbReference>
<dbReference type="AlphaFoldDB" id="A0AAV1RTD0"/>
<keyword evidence="2" id="KW-1185">Reference proteome</keyword>
<name>A0AAV1RTD0_9ROSI</name>
<reference evidence="1 2" key="1">
    <citation type="submission" date="2024-01" db="EMBL/GenBank/DDBJ databases">
        <authorList>
            <person name="Waweru B."/>
        </authorList>
    </citation>
    <scope>NUCLEOTIDE SEQUENCE [LARGE SCALE GENOMIC DNA]</scope>
</reference>
<organism evidence="1 2">
    <name type="scientific">Dovyalis caffra</name>
    <dbReference type="NCBI Taxonomy" id="77055"/>
    <lineage>
        <taxon>Eukaryota</taxon>
        <taxon>Viridiplantae</taxon>
        <taxon>Streptophyta</taxon>
        <taxon>Embryophyta</taxon>
        <taxon>Tracheophyta</taxon>
        <taxon>Spermatophyta</taxon>
        <taxon>Magnoliopsida</taxon>
        <taxon>eudicotyledons</taxon>
        <taxon>Gunneridae</taxon>
        <taxon>Pentapetalae</taxon>
        <taxon>rosids</taxon>
        <taxon>fabids</taxon>
        <taxon>Malpighiales</taxon>
        <taxon>Salicaceae</taxon>
        <taxon>Flacourtieae</taxon>
        <taxon>Dovyalis</taxon>
    </lineage>
</organism>
<sequence length="83" mass="8806">MSVLGDEIGVLYLLVIAVHEAFLESGLVGFDSVSGTRVNGLQFPGEWPSSATPLSVSYTLPEVLDKEDVSESIGLIIRSLING</sequence>
<evidence type="ECO:0000313" key="1">
    <source>
        <dbReference type="EMBL" id="CAK7338918.1"/>
    </source>
</evidence>
<comment type="caution">
    <text evidence="1">The sequence shown here is derived from an EMBL/GenBank/DDBJ whole genome shotgun (WGS) entry which is preliminary data.</text>
</comment>
<dbReference type="EMBL" id="CAWUPB010001156">
    <property type="protein sequence ID" value="CAK7338918.1"/>
    <property type="molecule type" value="Genomic_DNA"/>
</dbReference>
<proteinExistence type="predicted"/>
<gene>
    <name evidence="1" type="ORF">DCAF_LOCUS13966</name>
</gene>
<protein>
    <submittedName>
        <fullName evidence="1">Uncharacterized protein</fullName>
    </submittedName>
</protein>
<dbReference type="PANTHER" id="PTHR47602:SF2">
    <property type="entry name" value="F-BOX PROTEIN SKIP22"/>
    <property type="match status" value="1"/>
</dbReference>
<evidence type="ECO:0000313" key="2">
    <source>
        <dbReference type="Proteomes" id="UP001314170"/>
    </source>
</evidence>
<dbReference type="PANTHER" id="PTHR47602">
    <property type="entry name" value="F-BOX PROTEIN SKIP22"/>
    <property type="match status" value="1"/>
</dbReference>
<accession>A0AAV1RTD0</accession>